<organism evidence="7 8">
    <name type="scientific">Cyclotella cryptica</name>
    <dbReference type="NCBI Taxonomy" id="29204"/>
    <lineage>
        <taxon>Eukaryota</taxon>
        <taxon>Sar</taxon>
        <taxon>Stramenopiles</taxon>
        <taxon>Ochrophyta</taxon>
        <taxon>Bacillariophyta</taxon>
        <taxon>Coscinodiscophyceae</taxon>
        <taxon>Thalassiosirophycidae</taxon>
        <taxon>Stephanodiscales</taxon>
        <taxon>Stephanodiscaceae</taxon>
        <taxon>Cyclotella</taxon>
    </lineage>
</organism>
<dbReference type="Gene3D" id="2.40.10.10">
    <property type="entry name" value="Trypsin-like serine proteases"/>
    <property type="match status" value="1"/>
</dbReference>
<dbReference type="PRINTS" id="PR00722">
    <property type="entry name" value="CHYMOTRYPSIN"/>
</dbReference>
<feature type="compositionally biased region" description="Low complexity" evidence="5">
    <location>
        <begin position="286"/>
        <end position="299"/>
    </location>
</feature>
<feature type="compositionally biased region" description="Polar residues" evidence="5">
    <location>
        <begin position="254"/>
        <end position="285"/>
    </location>
</feature>
<dbReference type="EMBL" id="JABMIG020000178">
    <property type="protein sequence ID" value="KAL3787255.1"/>
    <property type="molecule type" value="Genomic_DNA"/>
</dbReference>
<evidence type="ECO:0000256" key="1">
    <source>
        <dbReference type="ARBA" id="ARBA00007664"/>
    </source>
</evidence>
<dbReference type="InterPro" id="IPR001254">
    <property type="entry name" value="Trypsin_dom"/>
</dbReference>
<dbReference type="InterPro" id="IPR050430">
    <property type="entry name" value="Peptidase_S1"/>
</dbReference>
<keyword evidence="3" id="KW-1015">Disulfide bond</keyword>
<dbReference type="PROSITE" id="PS50240">
    <property type="entry name" value="TRYPSIN_DOM"/>
    <property type="match status" value="1"/>
</dbReference>
<dbReference type="Proteomes" id="UP001516023">
    <property type="component" value="Unassembled WGS sequence"/>
</dbReference>
<dbReference type="GO" id="GO:0006508">
    <property type="term" value="P:proteolysis"/>
    <property type="evidence" value="ECO:0007669"/>
    <property type="project" value="UniProtKB-KW"/>
</dbReference>
<name>A0ABD3PGL8_9STRA</name>
<evidence type="ECO:0000313" key="8">
    <source>
        <dbReference type="Proteomes" id="UP001516023"/>
    </source>
</evidence>
<comment type="similarity">
    <text evidence="1">Belongs to the peptidase S1 family.</text>
</comment>
<dbReference type="PANTHER" id="PTHR24276:SF91">
    <property type="entry name" value="AT26814P-RELATED"/>
    <property type="match status" value="1"/>
</dbReference>
<feature type="region of interest" description="Disordered" evidence="5">
    <location>
        <begin position="242"/>
        <end position="307"/>
    </location>
</feature>
<evidence type="ECO:0000256" key="5">
    <source>
        <dbReference type="SAM" id="MobiDB-lite"/>
    </source>
</evidence>
<feature type="region of interest" description="Disordered" evidence="5">
    <location>
        <begin position="331"/>
        <end position="475"/>
    </location>
</feature>
<evidence type="ECO:0000256" key="2">
    <source>
        <dbReference type="ARBA" id="ARBA00023026"/>
    </source>
</evidence>
<feature type="domain" description="Peptidase S1" evidence="6">
    <location>
        <begin position="1"/>
        <end position="232"/>
    </location>
</feature>
<keyword evidence="4" id="KW-0645">Protease</keyword>
<dbReference type="InterPro" id="IPR009003">
    <property type="entry name" value="Peptidase_S1_PA"/>
</dbReference>
<sequence>MVDTHMQKGGSHFCGGTLLAKDVVLTAGHCLGLGYSNFQAVVGRTDLTTTDEGDQIAVINAIVHPLFDSTGTWENDFALLFLARPTTANNIQLIELNVQEDYPSSGTIGMVMGWGDVKEQTDKFQASDVLMTVEADIISNDECSSAQGKLDGYNGSYENLIYPSMICTLTEKQNACKGDSGGPLVVLGDDSTQDTQVGIVSWSMPDGCATKVFPVVYSRISSGIDWFKEHVCALSAQPPGSLCGTPEPTDHPTESPTTHAPSESPITATPTETPTDSPTAEPSQNPTDSPTDSPTITPTVLDQSDLSGPRLTIYGSYFVDGSLRIYREQSPTLAPSSTPSVSPSISYQPSLRPSEIPSISPSGIPSIEPSLSSQPSSQPTSVPSLSAKPTADPTSSPTLSTAPSHQPTGTPSLSSMPSLSSSPSTSTSPSAQPTNVPSLSFTPTLSLEPTSSSAPSSPRTNAPSDSYSPTLSLAPVNLEEREVNLINTDDKNDCLRRMHYNLATVFMIIFFPAWAQI</sequence>
<dbReference type="SMART" id="SM00020">
    <property type="entry name" value="Tryp_SPc"/>
    <property type="match status" value="1"/>
</dbReference>
<keyword evidence="8" id="KW-1185">Reference proteome</keyword>
<keyword evidence="4" id="KW-0720">Serine protease</keyword>
<dbReference type="CDD" id="cd00190">
    <property type="entry name" value="Tryp_SPc"/>
    <property type="match status" value="1"/>
</dbReference>
<protein>
    <recommendedName>
        <fullName evidence="6">Peptidase S1 domain-containing protein</fullName>
    </recommendedName>
</protein>
<dbReference type="InterPro" id="IPR033116">
    <property type="entry name" value="TRYPSIN_SER"/>
</dbReference>
<dbReference type="Pfam" id="PF00089">
    <property type="entry name" value="Trypsin"/>
    <property type="match status" value="1"/>
</dbReference>
<proteinExistence type="inferred from homology"/>
<accession>A0ABD3PGL8</accession>
<evidence type="ECO:0000256" key="3">
    <source>
        <dbReference type="ARBA" id="ARBA00023157"/>
    </source>
</evidence>
<keyword evidence="2" id="KW-0843">Virulence</keyword>
<dbReference type="InterPro" id="IPR018114">
    <property type="entry name" value="TRYPSIN_HIS"/>
</dbReference>
<dbReference type="AlphaFoldDB" id="A0ABD3PGL8"/>
<feature type="compositionally biased region" description="Low complexity" evidence="5">
    <location>
        <begin position="331"/>
        <end position="430"/>
    </location>
</feature>
<dbReference type="GO" id="GO:0008236">
    <property type="term" value="F:serine-type peptidase activity"/>
    <property type="evidence" value="ECO:0007669"/>
    <property type="project" value="UniProtKB-KW"/>
</dbReference>
<dbReference type="InterPro" id="IPR043504">
    <property type="entry name" value="Peptidase_S1_PA_chymotrypsin"/>
</dbReference>
<dbReference type="PROSITE" id="PS00134">
    <property type="entry name" value="TRYPSIN_HIS"/>
    <property type="match status" value="1"/>
</dbReference>
<comment type="caution">
    <text evidence="7">The sequence shown here is derived from an EMBL/GenBank/DDBJ whole genome shotgun (WGS) entry which is preliminary data.</text>
</comment>
<gene>
    <name evidence="7" type="ORF">HJC23_004129</name>
</gene>
<evidence type="ECO:0000256" key="4">
    <source>
        <dbReference type="RuleBase" id="RU363034"/>
    </source>
</evidence>
<dbReference type="PANTHER" id="PTHR24276">
    <property type="entry name" value="POLYSERASE-RELATED"/>
    <property type="match status" value="1"/>
</dbReference>
<feature type="compositionally biased region" description="Low complexity" evidence="5">
    <location>
        <begin position="437"/>
        <end position="464"/>
    </location>
</feature>
<keyword evidence="4" id="KW-0378">Hydrolase</keyword>
<dbReference type="InterPro" id="IPR001314">
    <property type="entry name" value="Peptidase_S1A"/>
</dbReference>
<reference evidence="7 8" key="1">
    <citation type="journal article" date="2020" name="G3 (Bethesda)">
        <title>Improved Reference Genome for Cyclotella cryptica CCMP332, a Model for Cell Wall Morphogenesis, Salinity Adaptation, and Lipid Production in Diatoms (Bacillariophyta).</title>
        <authorList>
            <person name="Roberts W.R."/>
            <person name="Downey K.M."/>
            <person name="Ruck E.C."/>
            <person name="Traller J.C."/>
            <person name="Alverson A.J."/>
        </authorList>
    </citation>
    <scope>NUCLEOTIDE SEQUENCE [LARGE SCALE GENOMIC DNA]</scope>
    <source>
        <strain evidence="7 8">CCMP332</strain>
    </source>
</reference>
<dbReference type="PROSITE" id="PS00135">
    <property type="entry name" value="TRYPSIN_SER"/>
    <property type="match status" value="1"/>
</dbReference>
<evidence type="ECO:0000259" key="6">
    <source>
        <dbReference type="PROSITE" id="PS50240"/>
    </source>
</evidence>
<dbReference type="SUPFAM" id="SSF50494">
    <property type="entry name" value="Trypsin-like serine proteases"/>
    <property type="match status" value="1"/>
</dbReference>
<evidence type="ECO:0000313" key="7">
    <source>
        <dbReference type="EMBL" id="KAL3787255.1"/>
    </source>
</evidence>